<protein>
    <submittedName>
        <fullName evidence="4">Bacterial Ig-like domain (Group 3)</fullName>
    </submittedName>
</protein>
<accession>A0A1E7X9I2</accession>
<evidence type="ECO:0000259" key="2">
    <source>
        <dbReference type="Pfam" id="PF07523"/>
    </source>
</evidence>
<dbReference type="InterPro" id="IPR022038">
    <property type="entry name" value="Ig-like_bact"/>
</dbReference>
<feature type="domain" description="DUF5776" evidence="3">
    <location>
        <begin position="587"/>
        <end position="652"/>
    </location>
</feature>
<dbReference type="InterPro" id="IPR005046">
    <property type="entry name" value="DUF285"/>
</dbReference>
<feature type="region of interest" description="Disordered" evidence="1">
    <location>
        <begin position="442"/>
        <end position="519"/>
    </location>
</feature>
<organism evidence="4 5">
    <name type="scientific">Lentilactobacillus sunkii</name>
    <dbReference type="NCBI Taxonomy" id="481719"/>
    <lineage>
        <taxon>Bacteria</taxon>
        <taxon>Bacillati</taxon>
        <taxon>Bacillota</taxon>
        <taxon>Bacilli</taxon>
        <taxon>Lactobacillales</taxon>
        <taxon>Lactobacillaceae</taxon>
        <taxon>Lentilactobacillus</taxon>
    </lineage>
</organism>
<dbReference type="AlphaFoldDB" id="A0A1E7X9I2"/>
<feature type="domain" description="Ig-like" evidence="2">
    <location>
        <begin position="385"/>
        <end position="442"/>
    </location>
</feature>
<dbReference type="Gene3D" id="3.80.10.10">
    <property type="entry name" value="Ribonuclease Inhibitor"/>
    <property type="match status" value="1"/>
</dbReference>
<name>A0A1E7X9I2_9LACO</name>
<feature type="compositionally biased region" description="Polar residues" evidence="1">
    <location>
        <begin position="479"/>
        <end position="514"/>
    </location>
</feature>
<evidence type="ECO:0000313" key="5">
    <source>
        <dbReference type="Proteomes" id="UP000177010"/>
    </source>
</evidence>
<dbReference type="SUPFAM" id="SSF52058">
    <property type="entry name" value="L domain-like"/>
    <property type="match status" value="1"/>
</dbReference>
<evidence type="ECO:0000313" key="4">
    <source>
        <dbReference type="EMBL" id="OFA09775.1"/>
    </source>
</evidence>
<dbReference type="STRING" id="481719.LASUN_22570"/>
<gene>
    <name evidence="4" type="ORF">LASUN_22570</name>
</gene>
<dbReference type="Pfam" id="PF03382">
    <property type="entry name" value="DUF285"/>
    <property type="match status" value="1"/>
</dbReference>
<comment type="caution">
    <text evidence="4">The sequence shown here is derived from an EMBL/GenBank/DDBJ whole genome shotgun (WGS) entry which is preliminary data.</text>
</comment>
<sequence length="657" mass="72114">MMKKSGSVAGKTIRRTIVSGLLTTGCLIGLSVMDGSKQLSRIPVVSELLVDSAHAEVSEQGTFGGCDWQLEDGVLTISKSRRGDGELGSGRDSPWHYMPKLRDRVKTIQINPNVVANPDSAGLFEAFYNLVEIDGLENLDVSHVIDMGWIFAQNPQLAKLDLTSWKTSGVRGMNGMFQANTELTEIKGIENFDTDDAETLSGIFGGCEKLKIGKLQWHTANVNDMSYMFNETHNIINLDLSSFNTSNVTDMERMFGRMGSLQTLDISSFNTTMVSNMHEMFDEDVNLWLISMGEKTSLSADAKLPAVPGDDRLIPGKFNYLNSSSHWVPVETATVHKPAGEKNRLSSGALMSERPEIAETYVWQQRPVTNQSSLEIKPSITLDHGADWNEKDAFVGLTDAWGDPLEFDDLNVTGDKVNTSEAGKYTVTYSHEDLSKDCVVTVKPKESGGSGESGNNNGNNQGNNNGNQGNNNSNGGLGTSTPPSITSPDNGSGSTSENQPDSGTNLPGTPQANEASKVPYRVYARRTIRLHRNVELTNPVKSYKKLPRHKAHSFEILGVAYSQSGAKRYRVKGGYITANKKLVVNQYYQSKPARVKVIHPKGLHQYLKANLTGKIRHVKKGHVLKVKKVIKSDKATRLQLSNGSYITGNKRFMVSYK</sequence>
<dbReference type="InterPro" id="IPR032675">
    <property type="entry name" value="LRR_dom_sf"/>
</dbReference>
<evidence type="ECO:0000259" key="3">
    <source>
        <dbReference type="Pfam" id="PF19087"/>
    </source>
</evidence>
<dbReference type="InterPro" id="IPR044081">
    <property type="entry name" value="DUF5776"/>
</dbReference>
<feature type="compositionally biased region" description="Low complexity" evidence="1">
    <location>
        <begin position="453"/>
        <end position="474"/>
    </location>
</feature>
<reference evidence="4 5" key="1">
    <citation type="submission" date="2016-09" db="EMBL/GenBank/DDBJ databases">
        <title>Genome Sequence of Lactobacillus sunkii Strain CG01.</title>
        <authorList>
            <person name="Poehlein A."/>
            <person name="Gabris C."/>
            <person name="Bengelsdorf F.R."/>
            <person name="Duerre P."/>
            <person name="Daniel R."/>
        </authorList>
    </citation>
    <scope>NUCLEOTIDE SEQUENCE [LARGE SCALE GENOMIC DNA]</scope>
    <source>
        <strain evidence="4 5">CG_D</strain>
    </source>
</reference>
<dbReference type="Proteomes" id="UP000177010">
    <property type="component" value="Unassembled WGS sequence"/>
</dbReference>
<dbReference type="Gene3D" id="2.60.40.10">
    <property type="entry name" value="Immunoglobulins"/>
    <property type="match status" value="1"/>
</dbReference>
<proteinExistence type="predicted"/>
<dbReference type="InterPro" id="IPR011889">
    <property type="entry name" value="Liste_lipo_26"/>
</dbReference>
<evidence type="ECO:0000256" key="1">
    <source>
        <dbReference type="SAM" id="MobiDB-lite"/>
    </source>
</evidence>
<dbReference type="Pfam" id="PF19087">
    <property type="entry name" value="DUF5776"/>
    <property type="match status" value="2"/>
</dbReference>
<dbReference type="RefSeq" id="WP_176744953.1">
    <property type="nucleotide sequence ID" value="NZ_JAZHVW010000007.1"/>
</dbReference>
<feature type="domain" description="DUF5776" evidence="3">
    <location>
        <begin position="517"/>
        <end position="583"/>
    </location>
</feature>
<dbReference type="InterPro" id="IPR013783">
    <property type="entry name" value="Ig-like_fold"/>
</dbReference>
<dbReference type="NCBIfam" id="TIGR02167">
    <property type="entry name" value="Liste_lipo_26"/>
    <property type="match status" value="2"/>
</dbReference>
<dbReference type="Pfam" id="PF07523">
    <property type="entry name" value="Big_3"/>
    <property type="match status" value="1"/>
</dbReference>
<dbReference type="PROSITE" id="PS51257">
    <property type="entry name" value="PROKAR_LIPOPROTEIN"/>
    <property type="match status" value="1"/>
</dbReference>
<dbReference type="EMBL" id="MIQE01000024">
    <property type="protein sequence ID" value="OFA09775.1"/>
    <property type="molecule type" value="Genomic_DNA"/>
</dbReference>